<proteinExistence type="predicted"/>
<evidence type="ECO:0000256" key="1">
    <source>
        <dbReference type="SAM" id="MobiDB-lite"/>
    </source>
</evidence>
<dbReference type="VEuPathDB" id="FungiDB:VP01_3118g1"/>
<dbReference type="OrthoDB" id="162815at2759"/>
<dbReference type="AlphaFoldDB" id="A0A0L6UZ94"/>
<keyword evidence="4" id="KW-1185">Reference proteome</keyword>
<evidence type="ECO:0000313" key="3">
    <source>
        <dbReference type="EMBL" id="KNZ53851.1"/>
    </source>
</evidence>
<organism evidence="3 4">
    <name type="scientific">Puccinia sorghi</name>
    <dbReference type="NCBI Taxonomy" id="27349"/>
    <lineage>
        <taxon>Eukaryota</taxon>
        <taxon>Fungi</taxon>
        <taxon>Dikarya</taxon>
        <taxon>Basidiomycota</taxon>
        <taxon>Pucciniomycotina</taxon>
        <taxon>Pucciniomycetes</taxon>
        <taxon>Pucciniales</taxon>
        <taxon>Pucciniaceae</taxon>
        <taxon>Puccinia</taxon>
    </lineage>
</organism>
<feature type="compositionally biased region" description="Polar residues" evidence="1">
    <location>
        <begin position="31"/>
        <end position="41"/>
    </location>
</feature>
<dbReference type="Pfam" id="PF22936">
    <property type="entry name" value="Pol_BBD"/>
    <property type="match status" value="1"/>
</dbReference>
<name>A0A0L6UZ94_9BASI</name>
<dbReference type="InterPro" id="IPR054722">
    <property type="entry name" value="PolX-like_BBD"/>
</dbReference>
<gene>
    <name evidence="3" type="ORF">VP01_3118g1</name>
</gene>
<comment type="caution">
    <text evidence="3">The sequence shown here is derived from an EMBL/GenBank/DDBJ whole genome shotgun (WGS) entry which is preliminary data.</text>
</comment>
<evidence type="ECO:0000313" key="4">
    <source>
        <dbReference type="Proteomes" id="UP000037035"/>
    </source>
</evidence>
<protein>
    <recommendedName>
        <fullName evidence="2">Retrovirus-related Pol polyprotein from transposon TNT 1-94-like beta-barrel domain-containing protein</fullName>
    </recommendedName>
</protein>
<feature type="region of interest" description="Disordered" evidence="1">
    <location>
        <begin position="231"/>
        <end position="251"/>
    </location>
</feature>
<dbReference type="Proteomes" id="UP000037035">
    <property type="component" value="Unassembled WGS sequence"/>
</dbReference>
<evidence type="ECO:0000259" key="2">
    <source>
        <dbReference type="Pfam" id="PF22936"/>
    </source>
</evidence>
<accession>A0A0L6UZ94</accession>
<feature type="region of interest" description="Disordered" evidence="1">
    <location>
        <begin position="26"/>
        <end position="55"/>
    </location>
</feature>
<reference evidence="3 4" key="1">
    <citation type="submission" date="2015-08" db="EMBL/GenBank/DDBJ databases">
        <title>Next Generation Sequencing and Analysis of the Genome of Puccinia sorghi L Schw, the Causal Agent of Maize Common Rust.</title>
        <authorList>
            <person name="Rochi L."/>
            <person name="Burguener G."/>
            <person name="Darino M."/>
            <person name="Turjanski A."/>
            <person name="Kreff E."/>
            <person name="Dieguez M.J."/>
            <person name="Sacco F."/>
        </authorList>
    </citation>
    <scope>NUCLEOTIDE SEQUENCE [LARGE SCALE GENOMIC DNA]</scope>
    <source>
        <strain evidence="3 4">RO10H11247</strain>
    </source>
</reference>
<feature type="domain" description="Retrovirus-related Pol polyprotein from transposon TNT 1-94-like beta-barrel" evidence="2">
    <location>
        <begin position="118"/>
        <end position="195"/>
    </location>
</feature>
<dbReference type="EMBL" id="LAVV01008078">
    <property type="protein sequence ID" value="KNZ53851.1"/>
    <property type="molecule type" value="Genomic_DNA"/>
</dbReference>
<sequence>MLPLVLTQNPAATLTKLQEIVHLEESRKNKTATNKPANIKSNGERLTGKKKKSRRQVVFCEPGKHNPLSTTHTADQCYQVYPELRPKPVATTQLVEADEGHESEVSLLLTEADSKLTVLDSGATHHMVNNPSAFIQSSKSVIKISTGGHSNFLTVMAIGTAILTNHLGEQIMLENALLVPNLNRSLVSIPRVFKKTLNLTKKENNRVEIVIDGSTTLLGSLKNNLNSKLAQPVGPSQSSLSEGHVPRVQFD</sequence>